<keyword evidence="13" id="KW-1185">Reference proteome</keyword>
<sequence>MGRGKVMRESSRLRRQRAYALIAVLWMISALMLLVSALVYQARTELRTVTAGRESAVAEARGDAAIQLALREIVSDAKVFSRQRTLDLMFDGEGVRVVVTPLNGLISINAASEPLLAALFVHGAGLDPARAQALAQRVIDWRDPDARALPQGAESPEYIAAGVAFRARGGPFEATEDLLQVLGVDFETYDKIKNLITVDGGSARTNPLAAPFEVLRVLAQGNTAIADRFSTVRDSGQGQVDTTSLMQEFIDQSSSLRFRLKAFVPVGGERFLVCSQIVDANSTASIRLPWRVLRAERSFGVVADIAAMPR</sequence>
<dbReference type="SUPFAM" id="SSF158544">
    <property type="entry name" value="GspK insert domain-like"/>
    <property type="match status" value="1"/>
</dbReference>
<evidence type="ECO:0000256" key="9">
    <source>
        <dbReference type="ARBA" id="ARBA00023136"/>
    </source>
</evidence>
<reference evidence="12 13" key="1">
    <citation type="submission" date="2019-01" db="EMBL/GenBank/DDBJ databases">
        <title>Zoogloea oleivorans genome sequencing and assembly.</title>
        <authorList>
            <person name="Tancsics A."/>
            <person name="Farkas M."/>
            <person name="Kriszt B."/>
            <person name="Maroti G."/>
            <person name="Horvath B."/>
        </authorList>
    </citation>
    <scope>NUCLEOTIDE SEQUENCE [LARGE SCALE GENOMIC DNA]</scope>
    <source>
        <strain evidence="12 13">Buc</strain>
    </source>
</reference>
<dbReference type="GO" id="GO:0005886">
    <property type="term" value="C:plasma membrane"/>
    <property type="evidence" value="ECO:0007669"/>
    <property type="project" value="UniProtKB-SubCell"/>
</dbReference>
<evidence type="ECO:0000313" key="13">
    <source>
        <dbReference type="Proteomes" id="UP000389128"/>
    </source>
</evidence>
<keyword evidence="8 10" id="KW-1133">Transmembrane helix</keyword>
<keyword evidence="6 10" id="KW-0812">Transmembrane</keyword>
<keyword evidence="5" id="KW-0997">Cell inner membrane</keyword>
<evidence type="ECO:0000259" key="11">
    <source>
        <dbReference type="Pfam" id="PF21687"/>
    </source>
</evidence>
<evidence type="ECO:0000313" key="12">
    <source>
        <dbReference type="EMBL" id="TYC60127.1"/>
    </source>
</evidence>
<feature type="domain" description="T2SS protein K first SAM-like" evidence="11">
    <location>
        <begin position="112"/>
        <end position="198"/>
    </location>
</feature>
<evidence type="ECO:0000256" key="2">
    <source>
        <dbReference type="ARBA" id="ARBA00007246"/>
    </source>
</evidence>
<evidence type="ECO:0000256" key="1">
    <source>
        <dbReference type="ARBA" id="ARBA00004533"/>
    </source>
</evidence>
<dbReference type="AlphaFoldDB" id="A0A6C2D198"/>
<proteinExistence type="inferred from homology"/>
<dbReference type="PANTHER" id="PTHR38831:SF2">
    <property type="entry name" value="TYPE II SECRETION SYSTEM PROTEIN K"/>
    <property type="match status" value="1"/>
</dbReference>
<comment type="similarity">
    <text evidence="2">Belongs to the GSP K family.</text>
</comment>
<evidence type="ECO:0000256" key="5">
    <source>
        <dbReference type="ARBA" id="ARBA00022519"/>
    </source>
</evidence>
<evidence type="ECO:0000256" key="10">
    <source>
        <dbReference type="SAM" id="Phobius"/>
    </source>
</evidence>
<protein>
    <submittedName>
        <fullName evidence="12">General secretion pathway protein GspK</fullName>
    </submittedName>
</protein>
<dbReference type="InterPro" id="IPR005628">
    <property type="entry name" value="GspK"/>
</dbReference>
<dbReference type="GO" id="GO:0009306">
    <property type="term" value="P:protein secretion"/>
    <property type="evidence" value="ECO:0007669"/>
    <property type="project" value="InterPro"/>
</dbReference>
<dbReference type="Pfam" id="PF21687">
    <property type="entry name" value="T2SSK_1st"/>
    <property type="match status" value="1"/>
</dbReference>
<evidence type="ECO:0000256" key="6">
    <source>
        <dbReference type="ARBA" id="ARBA00022692"/>
    </source>
</evidence>
<keyword evidence="4" id="KW-1003">Cell membrane</keyword>
<dbReference type="InterPro" id="IPR038072">
    <property type="entry name" value="GspK_central_sf"/>
</dbReference>
<comment type="subcellular location">
    <subcellularLocation>
        <location evidence="1">Cell inner membrane</location>
    </subcellularLocation>
</comment>
<dbReference type="Gene3D" id="1.10.40.60">
    <property type="entry name" value="EpsJ-like"/>
    <property type="match status" value="1"/>
</dbReference>
<accession>A0A6C2D198</accession>
<feature type="transmembrane region" description="Helical" evidence="10">
    <location>
        <begin position="20"/>
        <end position="40"/>
    </location>
</feature>
<gene>
    <name evidence="12" type="ORF">ETQ85_06355</name>
</gene>
<dbReference type="OrthoDB" id="9180919at2"/>
<evidence type="ECO:0000256" key="4">
    <source>
        <dbReference type="ARBA" id="ARBA00022475"/>
    </source>
</evidence>
<keyword evidence="7" id="KW-0653">Protein transport</keyword>
<evidence type="ECO:0000256" key="8">
    <source>
        <dbReference type="ARBA" id="ARBA00022989"/>
    </source>
</evidence>
<dbReference type="EMBL" id="SDKK01000005">
    <property type="protein sequence ID" value="TYC60127.1"/>
    <property type="molecule type" value="Genomic_DNA"/>
</dbReference>
<evidence type="ECO:0000256" key="3">
    <source>
        <dbReference type="ARBA" id="ARBA00022448"/>
    </source>
</evidence>
<evidence type="ECO:0000256" key="7">
    <source>
        <dbReference type="ARBA" id="ARBA00022927"/>
    </source>
</evidence>
<dbReference type="Proteomes" id="UP000389128">
    <property type="component" value="Unassembled WGS sequence"/>
</dbReference>
<name>A0A6C2D198_9RHOO</name>
<dbReference type="InterPro" id="IPR049031">
    <property type="entry name" value="T2SSK_SAM-like_1st"/>
</dbReference>
<keyword evidence="9 10" id="KW-0472">Membrane</keyword>
<organism evidence="12 13">
    <name type="scientific">Zoogloea oleivorans</name>
    <dbReference type="NCBI Taxonomy" id="1552750"/>
    <lineage>
        <taxon>Bacteria</taxon>
        <taxon>Pseudomonadati</taxon>
        <taxon>Pseudomonadota</taxon>
        <taxon>Betaproteobacteria</taxon>
        <taxon>Rhodocyclales</taxon>
        <taxon>Zoogloeaceae</taxon>
        <taxon>Zoogloea</taxon>
    </lineage>
</organism>
<keyword evidence="3" id="KW-0813">Transport</keyword>
<comment type="caution">
    <text evidence="12">The sequence shown here is derived from an EMBL/GenBank/DDBJ whole genome shotgun (WGS) entry which is preliminary data.</text>
</comment>
<dbReference type="PANTHER" id="PTHR38831">
    <property type="entry name" value="TYPE II SECRETION SYSTEM PROTEIN K"/>
    <property type="match status" value="1"/>
</dbReference>